<evidence type="ECO:0000256" key="3">
    <source>
        <dbReference type="ARBA" id="ARBA00022692"/>
    </source>
</evidence>
<evidence type="ECO:0000259" key="10">
    <source>
        <dbReference type="Pfam" id="PF13839"/>
    </source>
</evidence>
<keyword evidence="13" id="KW-1185">Reference proteome</keyword>
<feature type="compositionally biased region" description="Basic and acidic residues" evidence="8">
    <location>
        <begin position="170"/>
        <end position="188"/>
    </location>
</feature>
<evidence type="ECO:0000256" key="6">
    <source>
        <dbReference type="ARBA" id="ARBA00023136"/>
    </source>
</evidence>
<dbReference type="EMBL" id="BFEA01000354">
    <property type="protein sequence ID" value="GBG80711.1"/>
    <property type="molecule type" value="Genomic_DNA"/>
</dbReference>
<dbReference type="Pfam" id="PF14416">
    <property type="entry name" value="PMR5N"/>
    <property type="match status" value="1"/>
</dbReference>
<evidence type="ECO:0000313" key="13">
    <source>
        <dbReference type="Proteomes" id="UP000265515"/>
    </source>
</evidence>
<keyword evidence="4" id="KW-0735">Signal-anchor</keyword>
<evidence type="ECO:0000259" key="11">
    <source>
        <dbReference type="Pfam" id="PF14416"/>
    </source>
</evidence>
<keyword evidence="7" id="KW-0175">Coiled coil</keyword>
<dbReference type="Proteomes" id="UP000265515">
    <property type="component" value="Unassembled WGS sequence"/>
</dbReference>
<evidence type="ECO:0000256" key="7">
    <source>
        <dbReference type="SAM" id="Coils"/>
    </source>
</evidence>
<dbReference type="Gramene" id="GBG80711">
    <property type="protein sequence ID" value="GBG80711"/>
    <property type="gene ID" value="CBR_g31167"/>
</dbReference>
<dbReference type="PANTHER" id="PTHR32285:SF48">
    <property type="entry name" value="PROTEIN TRICHOME BIREFRINGENCE-LIKE 19"/>
    <property type="match status" value="1"/>
</dbReference>
<evidence type="ECO:0000313" key="12">
    <source>
        <dbReference type="EMBL" id="GBG80711.1"/>
    </source>
</evidence>
<dbReference type="STRING" id="69332.A0A388LEJ2"/>
<organism evidence="12 13">
    <name type="scientific">Chara braunii</name>
    <name type="common">Braun's stonewort</name>
    <dbReference type="NCBI Taxonomy" id="69332"/>
    <lineage>
        <taxon>Eukaryota</taxon>
        <taxon>Viridiplantae</taxon>
        <taxon>Streptophyta</taxon>
        <taxon>Charophyceae</taxon>
        <taxon>Charales</taxon>
        <taxon>Characeae</taxon>
        <taxon>Chara</taxon>
    </lineage>
</organism>
<name>A0A388LEJ2_CHABU</name>
<dbReference type="InterPro" id="IPR026057">
    <property type="entry name" value="TBL_C"/>
</dbReference>
<dbReference type="InterPro" id="IPR029962">
    <property type="entry name" value="TBL"/>
</dbReference>
<evidence type="ECO:0000256" key="1">
    <source>
        <dbReference type="ARBA" id="ARBA00004167"/>
    </source>
</evidence>
<dbReference type="GO" id="GO:0016413">
    <property type="term" value="F:O-acetyltransferase activity"/>
    <property type="evidence" value="ECO:0007669"/>
    <property type="project" value="InterPro"/>
</dbReference>
<dbReference type="PANTHER" id="PTHR32285">
    <property type="entry name" value="PROTEIN TRICHOME BIREFRINGENCE-LIKE 9-RELATED"/>
    <property type="match status" value="1"/>
</dbReference>
<feature type="domain" description="Trichome birefringence-like C-terminal" evidence="10">
    <location>
        <begin position="293"/>
        <end position="547"/>
    </location>
</feature>
<sequence length="833" mass="94296">MKAREDGEQRRESWGGAGPLRFLAGRPLAVACSLALLAALVYSRPDLIVTSRFSFASSLRGRVREDQNAASRSWPPIPPPLSAYDDDDALPKKLQREGDIILTWAPQPSGEHRYDGQEVIDSAPSPRGPGSDDDQDLPDATPPSSSSNLRLGVFPTGGADSSVTNATGDDLTRERGVDQGRKKKERDPPVGGHAASKRFSTGHVRNVSHPHRRPVHKRASVAAGSRQPQPNNSSRAGGAECNLLEGRWVRDLRRRPVYSERCKYISPKWKCKSVGRKNFAFIEWRWEPAKCHLPKFDALGFLHLLRNKTMTFVGDSLARTCFASLLCLFNASTVVVPPQWGNLEDPFFTFQVPEYGLTLRFATAHFLVRESSKLEDFQRVHRTQKLPESFLVNVDVIGREVRRAVVMSDILFLGTGQWYDASGKYKLYARKGLILDEMDDLQAFEEAMTTVRDFIRTSRFRGPVYIQTYSPSHFSYGNWKQGGMCNATNPLSEREEAMLEKESVAVQYTETLRRVFGGGELFRLFDIMHFSMYRADAHSIAEYRQRFEAQLALIEAEEQRQAAAEAAAAAEKQQLQAEADADTQVRRKEAQDLLQRHEATSIEKLKLWHFEPSEHHEEATPEEQHKELLAKLVTRLVYTCNHLQSELAILRRAVWNHKDLHEDATRALDSRVTDLHENISWEELTRLWKKRFIVDDASALAINRLFSMTQGNTSTRDWLTEWQKIAATPDLELPFSHLRREFYNRSCAALSLALGDREQYTTFAEIINKAREIIKTNRAAAHEKSAWQPTYVEKGKFGPRPQHVAAVQPNNIVEDPAATQASREGDQLTAVQP</sequence>
<feature type="domain" description="Trichome birefringence-like N-terminal" evidence="11">
    <location>
        <begin position="240"/>
        <end position="292"/>
    </location>
</feature>
<evidence type="ECO:0000256" key="8">
    <source>
        <dbReference type="SAM" id="MobiDB-lite"/>
    </source>
</evidence>
<evidence type="ECO:0000256" key="5">
    <source>
        <dbReference type="ARBA" id="ARBA00022989"/>
    </source>
</evidence>
<dbReference type="GO" id="GO:0016020">
    <property type="term" value="C:membrane"/>
    <property type="evidence" value="ECO:0007669"/>
    <property type="project" value="UniProtKB-SubCell"/>
</dbReference>
<feature type="region of interest" description="Disordered" evidence="8">
    <location>
        <begin position="64"/>
        <end position="88"/>
    </location>
</feature>
<proteinExistence type="inferred from homology"/>
<comment type="similarity">
    <text evidence="2">Belongs to the PC-esterase family. TBL subfamily.</text>
</comment>
<comment type="caution">
    <text evidence="12">The sequence shown here is derived from an EMBL/GenBank/DDBJ whole genome shotgun (WGS) entry which is preliminary data.</text>
</comment>
<feature type="compositionally biased region" description="Basic residues" evidence="8">
    <location>
        <begin position="206"/>
        <end position="219"/>
    </location>
</feature>
<gene>
    <name evidence="12" type="ORF">CBR_g31167</name>
</gene>
<evidence type="ECO:0000256" key="4">
    <source>
        <dbReference type="ARBA" id="ARBA00022968"/>
    </source>
</evidence>
<dbReference type="OrthoDB" id="630188at2759"/>
<feature type="transmembrane region" description="Helical" evidence="9">
    <location>
        <begin position="20"/>
        <end position="42"/>
    </location>
</feature>
<reference evidence="12 13" key="1">
    <citation type="journal article" date="2018" name="Cell">
        <title>The Chara Genome: Secondary Complexity and Implications for Plant Terrestrialization.</title>
        <authorList>
            <person name="Nishiyama T."/>
            <person name="Sakayama H."/>
            <person name="Vries J.D."/>
            <person name="Buschmann H."/>
            <person name="Saint-Marcoux D."/>
            <person name="Ullrich K.K."/>
            <person name="Haas F.B."/>
            <person name="Vanderstraeten L."/>
            <person name="Becker D."/>
            <person name="Lang D."/>
            <person name="Vosolsobe S."/>
            <person name="Rombauts S."/>
            <person name="Wilhelmsson P.K.I."/>
            <person name="Janitza P."/>
            <person name="Kern R."/>
            <person name="Heyl A."/>
            <person name="Rumpler F."/>
            <person name="Villalobos L.I.A.C."/>
            <person name="Clay J.M."/>
            <person name="Skokan R."/>
            <person name="Toyoda A."/>
            <person name="Suzuki Y."/>
            <person name="Kagoshima H."/>
            <person name="Schijlen E."/>
            <person name="Tajeshwar N."/>
            <person name="Catarino B."/>
            <person name="Hetherington A.J."/>
            <person name="Saltykova A."/>
            <person name="Bonnot C."/>
            <person name="Breuninger H."/>
            <person name="Symeonidi A."/>
            <person name="Radhakrishnan G.V."/>
            <person name="Van Nieuwerburgh F."/>
            <person name="Deforce D."/>
            <person name="Chang C."/>
            <person name="Karol K.G."/>
            <person name="Hedrich R."/>
            <person name="Ulvskov P."/>
            <person name="Glockner G."/>
            <person name="Delwiche C.F."/>
            <person name="Petrasek J."/>
            <person name="Van de Peer Y."/>
            <person name="Friml J."/>
            <person name="Beilby M."/>
            <person name="Dolan L."/>
            <person name="Kohara Y."/>
            <person name="Sugano S."/>
            <person name="Fujiyama A."/>
            <person name="Delaux P.-M."/>
            <person name="Quint M."/>
            <person name="TheiBen G."/>
            <person name="Hagemann M."/>
            <person name="Harholt J."/>
            <person name="Dunand C."/>
            <person name="Zachgo S."/>
            <person name="Langdale J."/>
            <person name="Maumus F."/>
            <person name="Straeten D.V.D."/>
            <person name="Gould S.B."/>
            <person name="Rensing S.A."/>
        </authorList>
    </citation>
    <scope>NUCLEOTIDE SEQUENCE [LARGE SCALE GENOMIC DNA]</scope>
    <source>
        <strain evidence="12 13">S276</strain>
    </source>
</reference>
<protein>
    <submittedName>
        <fullName evidence="12">Uncharacterized protein</fullName>
    </submittedName>
</protein>
<feature type="region of interest" description="Disordered" evidence="8">
    <location>
        <begin position="103"/>
        <end position="238"/>
    </location>
</feature>
<evidence type="ECO:0000256" key="9">
    <source>
        <dbReference type="SAM" id="Phobius"/>
    </source>
</evidence>
<keyword evidence="6 9" id="KW-0472">Membrane</keyword>
<evidence type="ECO:0000256" key="2">
    <source>
        <dbReference type="ARBA" id="ARBA00007727"/>
    </source>
</evidence>
<dbReference type="Pfam" id="PF13839">
    <property type="entry name" value="PC-Esterase"/>
    <property type="match status" value="1"/>
</dbReference>
<dbReference type="AlphaFoldDB" id="A0A388LEJ2"/>
<feature type="coiled-coil region" evidence="7">
    <location>
        <begin position="540"/>
        <end position="576"/>
    </location>
</feature>
<dbReference type="InterPro" id="IPR025846">
    <property type="entry name" value="TBL_N"/>
</dbReference>
<keyword evidence="5 9" id="KW-1133">Transmembrane helix</keyword>
<keyword evidence="3 9" id="KW-0812">Transmembrane</keyword>
<comment type="subcellular location">
    <subcellularLocation>
        <location evidence="1">Membrane</location>
        <topology evidence="1">Single-pass membrane protein</topology>
    </subcellularLocation>
</comment>
<feature type="compositionally biased region" description="Polar residues" evidence="8">
    <location>
        <begin position="226"/>
        <end position="235"/>
    </location>
</feature>
<accession>A0A388LEJ2</accession>